<dbReference type="Pfam" id="PF07609">
    <property type="entry name" value="DUF1572"/>
    <property type="match status" value="1"/>
</dbReference>
<protein>
    <submittedName>
        <fullName evidence="1">Uncharacterized protein DUF1572</fullName>
    </submittedName>
</protein>
<keyword evidence="2" id="KW-1185">Reference proteome</keyword>
<comment type="caution">
    <text evidence="1">The sequence shown here is derived from an EMBL/GenBank/DDBJ whole genome shotgun (WGS) entry which is preliminary data.</text>
</comment>
<sequence length="192" mass="22859">MSADYLESAKKQFEYYKMLGDKTIAQLPDDKLFWQYNEESNSIAIIVKHLSGNMLSRWTDFLTSDGEKEWRHRDAEFENDIKSKEELLTKWDNGWECLFRAINDIKEEDFLKTIYIRNQGHSITEAINRQLAHYPYHVGQMVFIGKIICNENWMSLSIPKGNSNTYNTEKFSKEKHKEHFTEEFLKKVNKDE</sequence>
<dbReference type="RefSeq" id="WP_111626028.1">
    <property type="nucleotide sequence ID" value="NZ_QLLQ01000022.1"/>
</dbReference>
<name>A0A327S093_9FLAO</name>
<dbReference type="InterPro" id="IPR034660">
    <property type="entry name" value="DinB/YfiT-like"/>
</dbReference>
<reference evidence="1 2" key="1">
    <citation type="submission" date="2018-06" db="EMBL/GenBank/DDBJ databases">
        <title>Genomic Encyclopedia of Archaeal and Bacterial Type Strains, Phase II (KMG-II): from individual species to whole genera.</title>
        <authorList>
            <person name="Goeker M."/>
        </authorList>
    </citation>
    <scope>NUCLEOTIDE SEQUENCE [LARGE SCALE GENOMIC DNA]</scope>
    <source>
        <strain evidence="1 2">DSM 12408</strain>
    </source>
</reference>
<dbReference type="AlphaFoldDB" id="A0A327S093"/>
<dbReference type="Proteomes" id="UP000248987">
    <property type="component" value="Unassembled WGS sequence"/>
</dbReference>
<organism evidence="1 2">
    <name type="scientific">Gelidibacter algens</name>
    <dbReference type="NCBI Taxonomy" id="49280"/>
    <lineage>
        <taxon>Bacteria</taxon>
        <taxon>Pseudomonadati</taxon>
        <taxon>Bacteroidota</taxon>
        <taxon>Flavobacteriia</taxon>
        <taxon>Flavobacteriales</taxon>
        <taxon>Flavobacteriaceae</taxon>
        <taxon>Gelidibacter</taxon>
    </lineage>
</organism>
<gene>
    <name evidence="1" type="ORF">LX77_03556</name>
</gene>
<evidence type="ECO:0000313" key="2">
    <source>
        <dbReference type="Proteomes" id="UP000248987"/>
    </source>
</evidence>
<evidence type="ECO:0000313" key="1">
    <source>
        <dbReference type="EMBL" id="RAJ19197.1"/>
    </source>
</evidence>
<proteinExistence type="predicted"/>
<dbReference type="EMBL" id="QLLQ01000022">
    <property type="protein sequence ID" value="RAJ19197.1"/>
    <property type="molecule type" value="Genomic_DNA"/>
</dbReference>
<dbReference type="InterPro" id="IPR011466">
    <property type="entry name" value="DUF1572"/>
</dbReference>
<dbReference type="Gene3D" id="1.20.120.450">
    <property type="entry name" value="dinb family like domain"/>
    <property type="match status" value="1"/>
</dbReference>
<dbReference type="SUPFAM" id="SSF109854">
    <property type="entry name" value="DinB/YfiT-like putative metalloenzymes"/>
    <property type="match status" value="1"/>
</dbReference>
<accession>A0A327S093</accession>